<proteinExistence type="predicted"/>
<protein>
    <submittedName>
        <fullName evidence="2">Uncharacterized protein</fullName>
    </submittedName>
</protein>
<sequence>MTFAILGRTALLASTRRQAAVVASQQAVKRRTMASHAAAPEWTGIDKVVRGYFPQDDQLAAAIIGGYFGLFLVVKIGLAMGGSKEEVLPIAAASSSAAGAIPDVDSEEFGAFLESEENVMKLVESFEK</sequence>
<dbReference type="Proteomes" id="UP001530293">
    <property type="component" value="Unassembled WGS sequence"/>
</dbReference>
<dbReference type="AlphaFoldDB" id="A0ABD3MMB9"/>
<organism evidence="2 3">
    <name type="scientific">Discostella pseudostelligera</name>
    <dbReference type="NCBI Taxonomy" id="259834"/>
    <lineage>
        <taxon>Eukaryota</taxon>
        <taxon>Sar</taxon>
        <taxon>Stramenopiles</taxon>
        <taxon>Ochrophyta</taxon>
        <taxon>Bacillariophyta</taxon>
        <taxon>Coscinodiscophyceae</taxon>
        <taxon>Thalassiosirophycidae</taxon>
        <taxon>Stephanodiscales</taxon>
        <taxon>Stephanodiscaceae</taxon>
        <taxon>Discostella</taxon>
    </lineage>
</organism>
<keyword evidence="1" id="KW-0472">Membrane</keyword>
<accession>A0ABD3MMB9</accession>
<comment type="caution">
    <text evidence="2">The sequence shown here is derived from an EMBL/GenBank/DDBJ whole genome shotgun (WGS) entry which is preliminary data.</text>
</comment>
<evidence type="ECO:0000313" key="2">
    <source>
        <dbReference type="EMBL" id="KAL3765196.1"/>
    </source>
</evidence>
<dbReference type="EMBL" id="JALLBG020000097">
    <property type="protein sequence ID" value="KAL3765196.1"/>
    <property type="molecule type" value="Genomic_DNA"/>
</dbReference>
<gene>
    <name evidence="2" type="ORF">ACHAWU_010387</name>
</gene>
<evidence type="ECO:0000256" key="1">
    <source>
        <dbReference type="SAM" id="Phobius"/>
    </source>
</evidence>
<evidence type="ECO:0000313" key="3">
    <source>
        <dbReference type="Proteomes" id="UP001530293"/>
    </source>
</evidence>
<feature type="transmembrane region" description="Helical" evidence="1">
    <location>
        <begin position="59"/>
        <end position="78"/>
    </location>
</feature>
<reference evidence="2 3" key="1">
    <citation type="submission" date="2024-10" db="EMBL/GenBank/DDBJ databases">
        <title>Updated reference genomes for cyclostephanoid diatoms.</title>
        <authorList>
            <person name="Roberts W.R."/>
            <person name="Alverson A.J."/>
        </authorList>
    </citation>
    <scope>NUCLEOTIDE SEQUENCE [LARGE SCALE GENOMIC DNA]</scope>
    <source>
        <strain evidence="2 3">AJA232-27</strain>
    </source>
</reference>
<keyword evidence="3" id="KW-1185">Reference proteome</keyword>
<keyword evidence="1" id="KW-0812">Transmembrane</keyword>
<name>A0ABD3MMB9_9STRA</name>
<keyword evidence="1" id="KW-1133">Transmembrane helix</keyword>